<sequence>MAKLTVFFKYKAIDSFLFETGVVHIGRDETNDLTIDSLAVAPAHAAIISRDNGGSTIKQLNENFPLIVNGQKVKECDLNHNDTITLGKHDIIYSITETSEPDTTDENHYDYSNAHVGGFDADDGFVTLPPANLQVMSGTSIGKVLPLKKAMTRLGNTGSGVVVISKRRDGYYVSALEAKGLLTLNNQPLGNHYMKLNNNDVLVVNQTSLLFFLG</sequence>
<dbReference type="AlphaFoldDB" id="A0A1Z4C176"/>
<reference evidence="2 4" key="1">
    <citation type="submission" date="2017-06" db="EMBL/GenBank/DDBJ databases">
        <title>Genome Sequencing of the methanotroph Methylovulum psychrotolerants str. HV10-M2 isolated from a high-altitude environment.</title>
        <authorList>
            <person name="Mateos-Rivera A."/>
        </authorList>
    </citation>
    <scope>NUCLEOTIDE SEQUENCE [LARGE SCALE GENOMIC DNA]</scope>
    <source>
        <strain evidence="2 4">HV10_M2</strain>
    </source>
</reference>
<evidence type="ECO:0000259" key="1">
    <source>
        <dbReference type="SMART" id="SM00240"/>
    </source>
</evidence>
<dbReference type="InterPro" id="IPR000253">
    <property type="entry name" value="FHA_dom"/>
</dbReference>
<protein>
    <submittedName>
        <fullName evidence="3">FHA domain-containing protein</fullName>
    </submittedName>
    <submittedName>
        <fullName evidence="2">Forkhead-associated protein</fullName>
    </submittedName>
</protein>
<gene>
    <name evidence="3" type="ORF">AADEFJLK_01631</name>
    <name evidence="2" type="ORF">CEK71_15020</name>
</gene>
<dbReference type="Proteomes" id="UP000197019">
    <property type="component" value="Chromosome"/>
</dbReference>
<organism evidence="2 4">
    <name type="scientific">Methylovulum psychrotolerans</name>
    <dbReference type="NCBI Taxonomy" id="1704499"/>
    <lineage>
        <taxon>Bacteria</taxon>
        <taxon>Pseudomonadati</taxon>
        <taxon>Pseudomonadota</taxon>
        <taxon>Gammaproteobacteria</taxon>
        <taxon>Methylococcales</taxon>
        <taxon>Methylococcaceae</taxon>
        <taxon>Methylovulum</taxon>
    </lineage>
</organism>
<dbReference type="CDD" id="cd00060">
    <property type="entry name" value="FHA"/>
    <property type="match status" value="1"/>
</dbReference>
<evidence type="ECO:0000313" key="4">
    <source>
        <dbReference type="Proteomes" id="UP000197019"/>
    </source>
</evidence>
<dbReference type="SUPFAM" id="SSF49879">
    <property type="entry name" value="SMAD/FHA domain"/>
    <property type="match status" value="2"/>
</dbReference>
<dbReference type="OrthoDB" id="151099at2"/>
<dbReference type="KEGG" id="mpsy:CEK71_15020"/>
<feature type="domain" description="FHA" evidence="1">
    <location>
        <begin position="22"/>
        <end position="73"/>
    </location>
</feature>
<dbReference type="Proteomes" id="UP000237423">
    <property type="component" value="Unassembled WGS sequence"/>
</dbReference>
<dbReference type="InterPro" id="IPR008984">
    <property type="entry name" value="SMAD_FHA_dom_sf"/>
</dbReference>
<accession>A0A1Z4C176</accession>
<dbReference type="RefSeq" id="WP_088620147.1">
    <property type="nucleotide sequence ID" value="NZ_CP022129.1"/>
</dbReference>
<evidence type="ECO:0000313" key="5">
    <source>
        <dbReference type="Proteomes" id="UP000237423"/>
    </source>
</evidence>
<dbReference type="EMBL" id="PGFZ01000003">
    <property type="protein sequence ID" value="POZ52161.1"/>
    <property type="molecule type" value="Genomic_DNA"/>
</dbReference>
<keyword evidence="4" id="KW-1185">Reference proteome</keyword>
<reference evidence="3 5" key="2">
    <citation type="submission" date="2017-11" db="EMBL/GenBank/DDBJ databases">
        <title>Draft Genome Sequence of Methylobacter psychrotolerans Sph1T, an Obligate Methanotroph from Low-Temperature Environments.</title>
        <authorList>
            <person name="Oshkin I.Y."/>
            <person name="Miroshnikov K."/>
            <person name="Belova S.E."/>
            <person name="Korzhenkov A."/>
            <person name="Toshchakov S.V."/>
            <person name="Dedysh S.N."/>
        </authorList>
    </citation>
    <scope>NUCLEOTIDE SEQUENCE [LARGE SCALE GENOMIC DNA]</scope>
    <source>
        <strain evidence="3 5">Sph1</strain>
    </source>
</reference>
<evidence type="ECO:0000313" key="3">
    <source>
        <dbReference type="EMBL" id="POZ52161.1"/>
    </source>
</evidence>
<dbReference type="Pfam" id="PF00498">
    <property type="entry name" value="FHA"/>
    <property type="match status" value="1"/>
</dbReference>
<proteinExistence type="predicted"/>
<dbReference type="Gene3D" id="2.60.200.20">
    <property type="match status" value="1"/>
</dbReference>
<name>A0A1Z4C176_9GAMM</name>
<dbReference type="EMBL" id="CP022129">
    <property type="protein sequence ID" value="ASF47275.1"/>
    <property type="molecule type" value="Genomic_DNA"/>
</dbReference>
<dbReference type="SMART" id="SM00240">
    <property type="entry name" value="FHA"/>
    <property type="match status" value="1"/>
</dbReference>
<evidence type="ECO:0000313" key="2">
    <source>
        <dbReference type="EMBL" id="ASF47275.1"/>
    </source>
</evidence>